<reference evidence="2 3" key="1">
    <citation type="submission" date="2015-01" db="EMBL/GenBank/DDBJ databases">
        <title>Evolution of Trichinella species and genotypes.</title>
        <authorList>
            <person name="Korhonen P.K."/>
            <person name="Edoardo P."/>
            <person name="Giuseppe L.R."/>
            <person name="Gasser R.B."/>
        </authorList>
    </citation>
    <scope>NUCLEOTIDE SEQUENCE [LARGE SCALE GENOMIC DNA]</scope>
    <source>
        <strain evidence="2">ISS1980</strain>
    </source>
</reference>
<dbReference type="EMBL" id="JYDO01000109">
    <property type="protein sequence ID" value="KRZ70712.1"/>
    <property type="molecule type" value="Genomic_DNA"/>
</dbReference>
<organism evidence="2 3">
    <name type="scientific">Trichinella papuae</name>
    <dbReference type="NCBI Taxonomy" id="268474"/>
    <lineage>
        <taxon>Eukaryota</taxon>
        <taxon>Metazoa</taxon>
        <taxon>Ecdysozoa</taxon>
        <taxon>Nematoda</taxon>
        <taxon>Enoplea</taxon>
        <taxon>Dorylaimia</taxon>
        <taxon>Trichinellida</taxon>
        <taxon>Trichinellidae</taxon>
        <taxon>Trichinella</taxon>
    </lineage>
</organism>
<comment type="caution">
    <text evidence="2">The sequence shown here is derived from an EMBL/GenBank/DDBJ whole genome shotgun (WGS) entry which is preliminary data.</text>
</comment>
<feature type="transmembrane region" description="Helical" evidence="1">
    <location>
        <begin position="6"/>
        <end position="27"/>
    </location>
</feature>
<proteinExistence type="predicted"/>
<evidence type="ECO:0000313" key="2">
    <source>
        <dbReference type="EMBL" id="KRZ70712.1"/>
    </source>
</evidence>
<accession>A0A0V1MFM3</accession>
<name>A0A0V1MFM3_9BILA</name>
<keyword evidence="1" id="KW-0472">Membrane</keyword>
<gene>
    <name evidence="2" type="ORF">T10_1870</name>
</gene>
<keyword evidence="1" id="KW-0812">Transmembrane</keyword>
<keyword evidence="1" id="KW-1133">Transmembrane helix</keyword>
<keyword evidence="3" id="KW-1185">Reference proteome</keyword>
<evidence type="ECO:0000313" key="3">
    <source>
        <dbReference type="Proteomes" id="UP000054843"/>
    </source>
</evidence>
<evidence type="ECO:0000256" key="1">
    <source>
        <dbReference type="SAM" id="Phobius"/>
    </source>
</evidence>
<evidence type="ECO:0008006" key="4">
    <source>
        <dbReference type="Google" id="ProtNLM"/>
    </source>
</evidence>
<feature type="non-terminal residue" evidence="2">
    <location>
        <position position="1"/>
    </location>
</feature>
<dbReference type="OrthoDB" id="6154864at2759"/>
<sequence length="121" mass="14051">LHFLFNYYHINIIITAFPDVCLHGCLFHLAQNMRRHLCAVHLFTSYKNDADFALQGKMVIALAFVPTDGLEQAIDNLAGYLPDELQPLLDCFEDSYVGRRNRQSGVRRPPMFPVEMWSMYR</sequence>
<protein>
    <recommendedName>
        <fullName evidence="4">MULE transposase domain-containing protein</fullName>
    </recommendedName>
</protein>
<dbReference type="Proteomes" id="UP000054843">
    <property type="component" value="Unassembled WGS sequence"/>
</dbReference>
<dbReference type="AlphaFoldDB" id="A0A0V1MFM3"/>